<proteinExistence type="predicted"/>
<reference evidence="5" key="2">
    <citation type="submission" date="2015-07" db="EMBL/GenBank/DDBJ databases">
        <authorList>
            <person name="Graham D.E."/>
            <person name="Giannone R.J."/>
            <person name="Gulvik C.A."/>
            <person name="Hettich R.L."/>
            <person name="Klingeman D.M."/>
            <person name="Mahan K.M."/>
            <person name="Parry R.J."/>
            <person name="Spain J.C."/>
        </authorList>
    </citation>
    <scope>NUCLEOTIDE SEQUENCE [LARGE SCALE GENOMIC DNA]</scope>
    <source>
        <strain evidence="5">ATCC 27428</strain>
    </source>
</reference>
<gene>
    <name evidence="4" type="ORF">AF335_16120</name>
    <name evidence="3" type="ORF">FHS36_002435</name>
</gene>
<evidence type="ECO:0000256" key="2">
    <source>
        <dbReference type="ARBA" id="ARBA00023125"/>
    </source>
</evidence>
<dbReference type="PANTHER" id="PTHR30408:SF12">
    <property type="entry name" value="TYPE I RESTRICTION ENZYME MJAVIII SPECIFICITY SUBUNIT"/>
    <property type="match status" value="1"/>
</dbReference>
<dbReference type="GO" id="GO:0004519">
    <property type="term" value="F:endonuclease activity"/>
    <property type="evidence" value="ECO:0007669"/>
    <property type="project" value="UniProtKB-KW"/>
</dbReference>
<evidence type="ECO:0000313" key="5">
    <source>
        <dbReference type="Proteomes" id="UP000235945"/>
    </source>
</evidence>
<dbReference type="RefSeq" id="WP_102919121.1">
    <property type="nucleotide sequence ID" value="NZ_JACHJF010000006.1"/>
</dbReference>
<keyword evidence="5" id="KW-1185">Reference proteome</keyword>
<dbReference type="GO" id="GO:0003677">
    <property type="term" value="F:DNA binding"/>
    <property type="evidence" value="ECO:0007669"/>
    <property type="project" value="UniProtKB-KW"/>
</dbReference>
<reference evidence="3 6" key="3">
    <citation type="submission" date="2020-08" db="EMBL/GenBank/DDBJ databases">
        <title>Genomic Encyclopedia of Type Strains, Phase III (KMG-III): the genomes of soil and plant-associated and newly described type strains.</title>
        <authorList>
            <person name="Whitman W."/>
        </authorList>
    </citation>
    <scope>NUCLEOTIDE SEQUENCE [LARGE SCALE GENOMIC DNA]</scope>
    <source>
        <strain evidence="3 6">CECT 3259</strain>
    </source>
</reference>
<accession>A0A2N8NW59</accession>
<evidence type="ECO:0000313" key="6">
    <source>
        <dbReference type="Proteomes" id="UP000528608"/>
    </source>
</evidence>
<organism evidence="4 5">
    <name type="scientific">Streptomyces eurocidicus</name>
    <name type="common">Streptoverticillium eurocidicus</name>
    <dbReference type="NCBI Taxonomy" id="66423"/>
    <lineage>
        <taxon>Bacteria</taxon>
        <taxon>Bacillati</taxon>
        <taxon>Actinomycetota</taxon>
        <taxon>Actinomycetes</taxon>
        <taxon>Kitasatosporales</taxon>
        <taxon>Streptomycetaceae</taxon>
        <taxon>Streptomyces</taxon>
    </lineage>
</organism>
<keyword evidence="4" id="KW-0378">Hydrolase</keyword>
<dbReference type="Proteomes" id="UP000235945">
    <property type="component" value="Unassembled WGS sequence"/>
</dbReference>
<dbReference type="Gene3D" id="3.90.220.20">
    <property type="entry name" value="DNA methylase specificity domains"/>
    <property type="match status" value="2"/>
</dbReference>
<dbReference type="NCBIfam" id="NF047740">
    <property type="entry name" value="antiphage_MADS5"/>
    <property type="match status" value="1"/>
</dbReference>
<dbReference type="SUPFAM" id="SSF116734">
    <property type="entry name" value="DNA methylase specificity domain"/>
    <property type="match status" value="2"/>
</dbReference>
<dbReference type="GO" id="GO:0009307">
    <property type="term" value="P:DNA restriction-modification system"/>
    <property type="evidence" value="ECO:0007669"/>
    <property type="project" value="UniProtKB-KW"/>
</dbReference>
<dbReference type="InterPro" id="IPR044946">
    <property type="entry name" value="Restrct_endonuc_typeI_TRD_sf"/>
</dbReference>
<sequence length="474" mass="52026">MKIAELSNPVKSDWFADQGLRLDASPYVAGSMKTKKLLEQLPRTELLASLTAGHKGGIFSGPMFRRVFLTDPEHSVPFIGTKDMMAADLTGLPRLRKADAESPALSYLQLKPGMTLISRSGFNAGRRAYVRPDMGDYWASEDIVKVEPDPEKIKSGYLYAFLLSKFGESLVRGSVYGSAVKHIEPHHIAGLPVPRLGTKLEGQIHDLVEECARLRAEFQSSSVKATKDLFTSVGLPELIDVGWHQQERDLGFKVDGLGPDSLRALNFSPRAQNLAQRLSSVPGESFGEVCTESSLKIGSRFKRIDVDSANGIRLLGQRQVFWLRPEGRWISAAQAPSNSSLPDETILIAGRGTLGENEVYGRAIFVTGSWLANAYSQDFVRVSSGNSEIPGAYLFAFFRSAVAFRLLRAMSYGGKQQGFLPSRLQELRIPLAPPADRKRIAATVRHAYKCRDEADVLEDQALALLTTAIEEAAG</sequence>
<evidence type="ECO:0000313" key="3">
    <source>
        <dbReference type="EMBL" id="MBB5119002.1"/>
    </source>
</evidence>
<keyword evidence="1" id="KW-0680">Restriction system</keyword>
<dbReference type="InterPro" id="IPR052021">
    <property type="entry name" value="Type-I_RS_S_subunit"/>
</dbReference>
<dbReference type="EMBL" id="JACHJF010000006">
    <property type="protein sequence ID" value="MBB5119002.1"/>
    <property type="molecule type" value="Genomic_DNA"/>
</dbReference>
<keyword evidence="2" id="KW-0238">DNA-binding</keyword>
<evidence type="ECO:0000313" key="4">
    <source>
        <dbReference type="EMBL" id="PNE33008.1"/>
    </source>
</evidence>
<protein>
    <submittedName>
        <fullName evidence="4">Restriction endonuclease subunit S</fullName>
    </submittedName>
</protein>
<comment type="caution">
    <text evidence="4">The sequence shown here is derived from an EMBL/GenBank/DDBJ whole genome shotgun (WGS) entry which is preliminary data.</text>
</comment>
<name>A0A2N8NW59_STREU</name>
<dbReference type="AlphaFoldDB" id="A0A2N8NW59"/>
<reference evidence="4" key="1">
    <citation type="submission" date="2015-07" db="EMBL/GenBank/DDBJ databases">
        <authorList>
            <person name="Noorani M."/>
        </authorList>
    </citation>
    <scope>NUCLEOTIDE SEQUENCE [LARGE SCALE GENOMIC DNA]</scope>
    <source>
        <strain evidence="4">ATCC 27428</strain>
    </source>
</reference>
<dbReference type="EMBL" id="LGUI01000004">
    <property type="protein sequence ID" value="PNE33008.1"/>
    <property type="molecule type" value="Genomic_DNA"/>
</dbReference>
<dbReference type="Proteomes" id="UP000528608">
    <property type="component" value="Unassembled WGS sequence"/>
</dbReference>
<keyword evidence="4" id="KW-0540">Nuclease</keyword>
<dbReference type="PANTHER" id="PTHR30408">
    <property type="entry name" value="TYPE-1 RESTRICTION ENZYME ECOKI SPECIFICITY PROTEIN"/>
    <property type="match status" value="1"/>
</dbReference>
<keyword evidence="4" id="KW-0255">Endonuclease</keyword>
<evidence type="ECO:0000256" key="1">
    <source>
        <dbReference type="ARBA" id="ARBA00022747"/>
    </source>
</evidence>
<dbReference type="OrthoDB" id="9798929at2"/>